<dbReference type="RefSeq" id="WP_315647894.1">
    <property type="nucleotide sequence ID" value="NZ_JAVXZY010000001.1"/>
</dbReference>
<dbReference type="Pfam" id="PF14684">
    <property type="entry name" value="Tricorn_C1"/>
    <property type="match status" value="1"/>
</dbReference>
<accession>A0ABU3P6H6</accession>
<dbReference type="Gene3D" id="2.120.10.60">
    <property type="entry name" value="Tricorn protease N-terminal domain"/>
    <property type="match status" value="1"/>
</dbReference>
<organism evidence="11 12">
    <name type="scientific">Roseateles aquae</name>
    <dbReference type="NCBI Taxonomy" id="3077235"/>
    <lineage>
        <taxon>Bacteria</taxon>
        <taxon>Pseudomonadati</taxon>
        <taxon>Pseudomonadota</taxon>
        <taxon>Betaproteobacteria</taxon>
        <taxon>Burkholderiales</taxon>
        <taxon>Sphaerotilaceae</taxon>
        <taxon>Roseateles</taxon>
    </lineage>
</organism>
<proteinExistence type="inferred from homology"/>
<dbReference type="Pfam" id="PF26549">
    <property type="entry name" value="Tricorn_N"/>
    <property type="match status" value="1"/>
</dbReference>
<evidence type="ECO:0000256" key="6">
    <source>
        <dbReference type="ARBA" id="ARBA00022825"/>
    </source>
</evidence>
<dbReference type="InterPro" id="IPR015943">
    <property type="entry name" value="WD40/YVTN_repeat-like_dom_sf"/>
</dbReference>
<reference evidence="11" key="1">
    <citation type="submission" date="2023-09" db="EMBL/GenBank/DDBJ databases">
        <title>Paucibacter sp. APW11 Genome sequencing and assembly.</title>
        <authorList>
            <person name="Kim I."/>
        </authorList>
    </citation>
    <scope>NUCLEOTIDE SEQUENCE</scope>
    <source>
        <strain evidence="11">APW11</strain>
    </source>
</reference>
<dbReference type="Gene3D" id="3.90.226.10">
    <property type="entry name" value="2-enoyl-CoA Hydratase, Chain A, domain 1"/>
    <property type="match status" value="1"/>
</dbReference>
<feature type="signal peptide" evidence="9">
    <location>
        <begin position="1"/>
        <end position="26"/>
    </location>
</feature>
<dbReference type="Gene3D" id="2.130.10.10">
    <property type="entry name" value="YVTN repeat-like/Quinoprotein amine dehydrogenase"/>
    <property type="match status" value="1"/>
</dbReference>
<dbReference type="EC" id="3.4.21.-" evidence="7"/>
<dbReference type="SMART" id="SM00245">
    <property type="entry name" value="TSPc"/>
    <property type="match status" value="1"/>
</dbReference>
<evidence type="ECO:0000256" key="2">
    <source>
        <dbReference type="ARBA" id="ARBA00008524"/>
    </source>
</evidence>
<dbReference type="Pfam" id="PF14685">
    <property type="entry name" value="PDZ_Tricorn"/>
    <property type="match status" value="1"/>
</dbReference>
<keyword evidence="3 7" id="KW-0963">Cytoplasm</keyword>
<gene>
    <name evidence="11" type="ORF">RQP53_00125</name>
</gene>
<keyword evidence="12" id="KW-1185">Reference proteome</keyword>
<dbReference type="PANTHER" id="PTHR43253:SF1">
    <property type="entry name" value="TRICORN PROTEASE HOMOLOG 2-RELATED"/>
    <property type="match status" value="1"/>
</dbReference>
<keyword evidence="6 7" id="KW-0720">Serine protease</keyword>
<dbReference type="InterPro" id="IPR028204">
    <property type="entry name" value="Tricorn_C1"/>
</dbReference>
<comment type="function">
    <text evidence="7">Degrades oligopeptides.</text>
</comment>
<evidence type="ECO:0000313" key="11">
    <source>
        <dbReference type="EMBL" id="MDT8997673.1"/>
    </source>
</evidence>
<feature type="domain" description="Tail specific protease" evidence="10">
    <location>
        <begin position="892"/>
        <end position="1075"/>
    </location>
</feature>
<dbReference type="InterPro" id="IPR012393">
    <property type="entry name" value="Tricorn_protease"/>
</dbReference>
<dbReference type="Proteomes" id="UP001246372">
    <property type="component" value="Unassembled WGS sequence"/>
</dbReference>
<feature type="chain" id="PRO_5046039883" description="Tricorn protease homolog" evidence="9">
    <location>
        <begin position="27"/>
        <end position="1120"/>
    </location>
</feature>
<evidence type="ECO:0000256" key="4">
    <source>
        <dbReference type="ARBA" id="ARBA00022670"/>
    </source>
</evidence>
<keyword evidence="9" id="KW-0732">Signal</keyword>
<dbReference type="PANTHER" id="PTHR43253">
    <property type="entry name" value="TRICORN PROTEASE HOMOLOG 2-RELATED"/>
    <property type="match status" value="1"/>
</dbReference>
<sequence length="1120" mass="122490">MKYAVRTLSAALAIALGGTLLSPALAADSTLLLRQPAVSAHHLVFVYGGDLWIADRQGQNARQLTSHAASEFAPAISPDERWIAFSANYDGNTDVYVMPIEGGQPRRLTWHPGADVVNGWSPDGKRVLFASPREVANNRSNQLFEVALEGGFERKVMEAVAFEGAWSADGKRLAYRPYRQAYTGASGWRQHRGGTTPPVWIIDPKAQTLEKIPHENATDMNPLWVGDQVVFISDRNDGAANLFAYDSRTKQLRQLTHEKLWDVKSASATGTQIVYEVGGRLKQLDLAQPAAEPVLLDIRIQAASIQAREQWKDASRTITSAVLSSSGKRVLVSARGEVFSVPVKDGSVRNLTGTAGAREKDGLWSPDGQRVAYIADAGMKHELVLSDQAGAAGKAKTERHPLGEGYFTLMDWSPDGRTLALHDNHLNLFVYRLDGGKLQKVDHSPRRGGSFETSFSPDSRWLAYTVTTANHFSQIRLHDLQTGQQHALSDGLSHASNPVFAPGGDYLYFSASTNSGPTHVGLDMSTEERPLRFGLYAAVLSSEGRSPLLPKSGDEDPVKKAEAKPAEKTADKASEKAFEKAPEKAADKSAEKPTDKVKPVRIDFAGLQQRFVGLPVAERFYDGLQVAADGALFYLERRQRGISVEPPEAEAGEGAELWRFDFSERKAKSLRAGVSGFSLSGDGKKLLLQLPKGRLEVGEANDKLDAKAVDLGGLKVRIDPRQEWRQIFDETWWMEKEYFYDAGLHGIDWQAVYKRYQALLPHVQRREDLNDVLVEMIGELQVGHNRVGGGDVQQEAPVTVGLLGADFELDQGLLRIKKIYRGDRWNPFLKAPLAAPGLGVKEGDYLLSVNGQGIDGRGNLFALLEGSVGKQLTLGVASDAKGGGLRQVVVEPVARDAGLRQWDWIEQKREHVNAKTGGKVAYVYLPDTGQTGYHYFNRLFFAQSDKPALIVDDRRNGGGHAANYIIELLNRPYLSGWSDRDGLVFNTPGSAIHGPKVMLIDQDAGSGGDFLPWAFKRTGLGPLIGTRTWGGLIGIASNPPLIDGGALLVPDFRFFTPDGEWRIENEGTAPDIEVELDPLLVNKGVDSQLEAAIANVMQQLATHKSKVLTSPPPRPTQLGK</sequence>
<evidence type="ECO:0000259" key="10">
    <source>
        <dbReference type="SMART" id="SM00245"/>
    </source>
</evidence>
<evidence type="ECO:0000256" key="1">
    <source>
        <dbReference type="ARBA" id="ARBA00004496"/>
    </source>
</evidence>
<feature type="compositionally biased region" description="Basic and acidic residues" evidence="8">
    <location>
        <begin position="552"/>
        <end position="595"/>
    </location>
</feature>
<keyword evidence="4 7" id="KW-0645">Protease</keyword>
<dbReference type="SUPFAM" id="SSF50156">
    <property type="entry name" value="PDZ domain-like"/>
    <property type="match status" value="1"/>
</dbReference>
<evidence type="ECO:0000256" key="8">
    <source>
        <dbReference type="SAM" id="MobiDB-lite"/>
    </source>
</evidence>
<dbReference type="EMBL" id="JAVXZY010000001">
    <property type="protein sequence ID" value="MDT8997673.1"/>
    <property type="molecule type" value="Genomic_DNA"/>
</dbReference>
<dbReference type="SUPFAM" id="SSF52096">
    <property type="entry name" value="ClpP/crotonase"/>
    <property type="match status" value="1"/>
</dbReference>
<comment type="subcellular location">
    <subcellularLocation>
        <location evidence="1 7">Cytoplasm</location>
    </subcellularLocation>
</comment>
<dbReference type="SUPFAM" id="SSF69304">
    <property type="entry name" value="Tricorn protease N-terminal domain"/>
    <property type="match status" value="1"/>
</dbReference>
<evidence type="ECO:0000256" key="9">
    <source>
        <dbReference type="SAM" id="SignalP"/>
    </source>
</evidence>
<evidence type="ECO:0000256" key="7">
    <source>
        <dbReference type="PIRNR" id="PIRNR036421"/>
    </source>
</evidence>
<dbReference type="CDD" id="cd07562">
    <property type="entry name" value="Peptidase_S41_TRI"/>
    <property type="match status" value="1"/>
</dbReference>
<evidence type="ECO:0000256" key="5">
    <source>
        <dbReference type="ARBA" id="ARBA00022801"/>
    </source>
</evidence>
<comment type="similarity">
    <text evidence="2 7">Belongs to the peptidase S41B family.</text>
</comment>
<keyword evidence="5 7" id="KW-0378">Hydrolase</keyword>
<dbReference type="InterPro" id="IPR036034">
    <property type="entry name" value="PDZ_sf"/>
</dbReference>
<dbReference type="InterPro" id="IPR029045">
    <property type="entry name" value="ClpP/crotonase-like_dom_sf"/>
</dbReference>
<protein>
    <recommendedName>
        <fullName evidence="7">Tricorn protease homolog</fullName>
        <ecNumber evidence="7">3.4.21.-</ecNumber>
    </recommendedName>
</protein>
<name>A0ABU3P6H6_9BURK</name>
<dbReference type="InterPro" id="IPR005151">
    <property type="entry name" value="Tail-specific_protease"/>
</dbReference>
<feature type="region of interest" description="Disordered" evidence="8">
    <location>
        <begin position="546"/>
        <end position="595"/>
    </location>
</feature>
<dbReference type="SUPFAM" id="SSF82171">
    <property type="entry name" value="DPP6 N-terminal domain-like"/>
    <property type="match status" value="1"/>
</dbReference>
<evidence type="ECO:0000313" key="12">
    <source>
        <dbReference type="Proteomes" id="UP001246372"/>
    </source>
</evidence>
<dbReference type="Pfam" id="PF26550">
    <property type="entry name" value="Tricorn_2nd"/>
    <property type="match status" value="1"/>
</dbReference>
<dbReference type="PIRSF" id="PIRSF036421">
    <property type="entry name" value="Tricorn_protease"/>
    <property type="match status" value="1"/>
</dbReference>
<dbReference type="InterPro" id="IPR029414">
    <property type="entry name" value="Tricorn_PDZ"/>
</dbReference>
<evidence type="ECO:0000256" key="3">
    <source>
        <dbReference type="ARBA" id="ARBA00022490"/>
    </source>
</evidence>
<comment type="caution">
    <text evidence="11">The sequence shown here is derived from an EMBL/GenBank/DDBJ whole genome shotgun (WGS) entry which is preliminary data.</text>
</comment>
<dbReference type="Gene3D" id="3.30.750.44">
    <property type="match status" value="1"/>
</dbReference>
<dbReference type="Pfam" id="PF03572">
    <property type="entry name" value="Peptidase_S41"/>
    <property type="match status" value="1"/>
</dbReference>
<dbReference type="Gene3D" id="2.30.42.10">
    <property type="match status" value="1"/>
</dbReference>